<organism evidence="2 3">
    <name type="scientific">Actinomadura parmotrematis</name>
    <dbReference type="NCBI Taxonomy" id="2864039"/>
    <lineage>
        <taxon>Bacteria</taxon>
        <taxon>Bacillati</taxon>
        <taxon>Actinomycetota</taxon>
        <taxon>Actinomycetes</taxon>
        <taxon>Streptosporangiales</taxon>
        <taxon>Thermomonosporaceae</taxon>
        <taxon>Actinomadura</taxon>
    </lineage>
</organism>
<dbReference type="RefSeq" id="WP_220167384.1">
    <property type="nucleotide sequence ID" value="NZ_JAIBOA010000010.1"/>
</dbReference>
<protein>
    <submittedName>
        <fullName evidence="2">Uncharacterized protein</fullName>
    </submittedName>
</protein>
<keyword evidence="1" id="KW-1133">Transmembrane helix</keyword>
<keyword evidence="1" id="KW-0812">Transmembrane</keyword>
<evidence type="ECO:0000313" key="2">
    <source>
        <dbReference type="EMBL" id="MBW8484154.1"/>
    </source>
</evidence>
<dbReference type="EMBL" id="JAIBOA010000010">
    <property type="protein sequence ID" value="MBW8484154.1"/>
    <property type="molecule type" value="Genomic_DNA"/>
</dbReference>
<keyword evidence="1" id="KW-0472">Membrane</keyword>
<comment type="caution">
    <text evidence="2">The sequence shown here is derived from an EMBL/GenBank/DDBJ whole genome shotgun (WGS) entry which is preliminary data.</text>
</comment>
<name>A0ABS7FUR5_9ACTN</name>
<dbReference type="Proteomes" id="UP000774570">
    <property type="component" value="Unassembled WGS sequence"/>
</dbReference>
<sequence>MSMWTTYECTLSPEGFTGAYDAGRVQTIRPLHGAVDLQVRKLQVREPKVRKTMRPRRSQPLAILVEARTPRRSDWWEALGAVILLATVGWVLYNELRLLRLIAWFVRPAADRRSRTPRSRRKP</sequence>
<feature type="transmembrane region" description="Helical" evidence="1">
    <location>
        <begin position="75"/>
        <end position="93"/>
    </location>
</feature>
<keyword evidence="3" id="KW-1185">Reference proteome</keyword>
<evidence type="ECO:0000256" key="1">
    <source>
        <dbReference type="SAM" id="Phobius"/>
    </source>
</evidence>
<gene>
    <name evidence="2" type="ORF">K1Y72_17350</name>
</gene>
<accession>A0ABS7FUR5</accession>
<proteinExistence type="predicted"/>
<evidence type="ECO:0000313" key="3">
    <source>
        <dbReference type="Proteomes" id="UP000774570"/>
    </source>
</evidence>
<reference evidence="2 3" key="1">
    <citation type="submission" date="2021-07" db="EMBL/GenBank/DDBJ databases">
        <title>Actinomadura sp. PM05-2 isolated from lichen.</title>
        <authorList>
            <person name="Somphong A."/>
            <person name="Phongsopitanun W."/>
            <person name="Tanasupawat S."/>
            <person name="Peongsungnone V."/>
        </authorList>
    </citation>
    <scope>NUCLEOTIDE SEQUENCE [LARGE SCALE GENOMIC DNA]</scope>
    <source>
        <strain evidence="2 3">PM05-2</strain>
    </source>
</reference>